<gene>
    <name evidence="7" type="primary">Lrrc14</name>
    <name evidence="7" type="ORF">HERCAC_R15154</name>
</gene>
<evidence type="ECO:0000256" key="1">
    <source>
        <dbReference type="ARBA" id="ARBA00004496"/>
    </source>
</evidence>
<comment type="subcellular location">
    <subcellularLocation>
        <location evidence="1">Cytoplasm</location>
    </subcellularLocation>
</comment>
<evidence type="ECO:0000313" key="7">
    <source>
        <dbReference type="EMBL" id="NXK14271.1"/>
    </source>
</evidence>
<dbReference type="PANTHER" id="PTHR14224">
    <property type="entry name" value="SIMILAR TO PREFERENTIALLY EXPRESSED ANTIGEN IN MELANOMA-LIKE 3"/>
    <property type="match status" value="1"/>
</dbReference>
<keyword evidence="6" id="KW-0677">Repeat</keyword>
<evidence type="ECO:0000256" key="5">
    <source>
        <dbReference type="ARBA" id="ARBA00022614"/>
    </source>
</evidence>
<dbReference type="AlphaFoldDB" id="A0A7L0H1W1"/>
<dbReference type="InterPro" id="IPR001611">
    <property type="entry name" value="Leu-rich_rpt"/>
</dbReference>
<feature type="non-terminal residue" evidence="7">
    <location>
        <position position="1"/>
    </location>
</feature>
<dbReference type="InterPro" id="IPR050694">
    <property type="entry name" value="LRRC14/PRAME"/>
</dbReference>
<proteinExistence type="inferred from homology"/>
<dbReference type="Gene3D" id="3.80.10.10">
    <property type="entry name" value="Ribonuclease Inhibitor"/>
    <property type="match status" value="1"/>
</dbReference>
<evidence type="ECO:0000313" key="8">
    <source>
        <dbReference type="Proteomes" id="UP000555649"/>
    </source>
</evidence>
<feature type="non-terminal residue" evidence="7">
    <location>
        <position position="513"/>
    </location>
</feature>
<dbReference type="SUPFAM" id="SSF52047">
    <property type="entry name" value="RNI-like"/>
    <property type="match status" value="1"/>
</dbReference>
<comment type="similarity">
    <text evidence="2">Belongs to the PRAME family. LRRC14 subfamily.</text>
</comment>
<evidence type="ECO:0000256" key="2">
    <source>
        <dbReference type="ARBA" id="ARBA00009552"/>
    </source>
</evidence>
<evidence type="ECO:0000256" key="3">
    <source>
        <dbReference type="ARBA" id="ARBA00014228"/>
    </source>
</evidence>
<name>A0A7L0H1W1_HERCA</name>
<reference evidence="7 8" key="1">
    <citation type="submission" date="2019-09" db="EMBL/GenBank/DDBJ databases">
        <title>Bird 10,000 Genomes (B10K) Project - Family phase.</title>
        <authorList>
            <person name="Zhang G."/>
        </authorList>
    </citation>
    <scope>NUCLEOTIDE SEQUENCE [LARGE SCALE GENOMIC DNA]</scope>
    <source>
        <strain evidence="7">B10K-DU-005-78</strain>
        <tissue evidence="7">Mixed tissue sample</tissue>
    </source>
</reference>
<comment type="caution">
    <text evidence="7">The sequence shown here is derived from an EMBL/GenBank/DDBJ whole genome shotgun (WGS) entry which is preliminary data.</text>
</comment>
<evidence type="ECO:0000256" key="4">
    <source>
        <dbReference type="ARBA" id="ARBA00022490"/>
    </source>
</evidence>
<dbReference type="InterPro" id="IPR032675">
    <property type="entry name" value="LRR_dom_sf"/>
</dbReference>
<keyword evidence="5" id="KW-0433">Leucine-rich repeat</keyword>
<organism evidence="7 8">
    <name type="scientific">Herpetotheres cachinnans</name>
    <name type="common">Laughing falcon</name>
    <name type="synonym">Falco cachinnans</name>
    <dbReference type="NCBI Taxonomy" id="56343"/>
    <lineage>
        <taxon>Eukaryota</taxon>
        <taxon>Metazoa</taxon>
        <taxon>Chordata</taxon>
        <taxon>Craniata</taxon>
        <taxon>Vertebrata</taxon>
        <taxon>Euteleostomi</taxon>
        <taxon>Archelosauria</taxon>
        <taxon>Archosauria</taxon>
        <taxon>Dinosauria</taxon>
        <taxon>Saurischia</taxon>
        <taxon>Theropoda</taxon>
        <taxon>Coelurosauria</taxon>
        <taxon>Aves</taxon>
        <taxon>Neognathae</taxon>
        <taxon>Neoaves</taxon>
        <taxon>Telluraves</taxon>
        <taxon>Australaves</taxon>
        <taxon>Falconiformes</taxon>
        <taxon>Falconidae</taxon>
        <taxon>Herpetotheres</taxon>
    </lineage>
</organism>
<accession>A0A7L0H1W1</accession>
<keyword evidence="4" id="KW-0963">Cytoplasm</keyword>
<evidence type="ECO:0000256" key="6">
    <source>
        <dbReference type="ARBA" id="ARBA00022737"/>
    </source>
</evidence>
<keyword evidence="8" id="KW-1185">Reference proteome</keyword>
<dbReference type="Pfam" id="PF13516">
    <property type="entry name" value="LRR_6"/>
    <property type="match status" value="2"/>
</dbReference>
<dbReference type="GO" id="GO:0005737">
    <property type="term" value="C:cytoplasm"/>
    <property type="evidence" value="ECO:0007669"/>
    <property type="project" value="UniProtKB-SubCell"/>
</dbReference>
<dbReference type="PANTHER" id="PTHR14224:SF9">
    <property type="entry name" value="LEUCINE-RICH REPEAT-CONTAINING PROTEIN 14"/>
    <property type="match status" value="1"/>
</dbReference>
<sequence>MHSLVFLCARRLVSHHTGACRALDLLPTELYSVLFQAAFLDGRTLALRDLVGMWPFPVLSFQQLLGHRGCHHGRHPLLGEKPSKLCVQAVILAVFPDFPARLFTGFLSSPSKRRCRLQVLDMTGLQDDDTDRGPERMSLWSGTVALAKACIEVSKHQSECLKRVSKRHKGLSGASAAPQPIGVEVRADLFVNCTSYGILRDALQTSSAGPLRLRCRDFHAEELSVTSTVSLLESLEPTGVRRVDLRFNNLGLAGLCAVLPHLARFTNLLSLKLPYSNIDVRRLVTGTDAGLRRLAVQLGRLPCLKELNLGSSRLSGKLRQLLGDLQVPLESLELAFCYLLPGDLAFLSQSLHAPALKKLDLSGHNISENLLQPLQHLLEETSASLLHLDLMECQLTDARLEALLPALCRCSHLRCLGLFGNPLSTPGLKTLLGKTVVLPDLRLVIYPYPVDCYSQELPRPPSASGWLFEDVVDEERFAVLSAELCQMLVNSGRANTVWTTSLCRHSTLDYFTL</sequence>
<protein>
    <recommendedName>
        <fullName evidence="3">Leucine-rich repeat-containing protein 14</fullName>
    </recommendedName>
</protein>
<dbReference type="EMBL" id="VXAJ01000943">
    <property type="protein sequence ID" value="NXK14271.1"/>
    <property type="molecule type" value="Genomic_DNA"/>
</dbReference>
<dbReference type="Proteomes" id="UP000555649">
    <property type="component" value="Unassembled WGS sequence"/>
</dbReference>